<accession>A0A238YQT2</accession>
<dbReference type="GO" id="GO:0016491">
    <property type="term" value="F:oxidoreductase activity"/>
    <property type="evidence" value="ECO:0007669"/>
    <property type="project" value="TreeGrafter"/>
</dbReference>
<dbReference type="SUPFAM" id="SSF48371">
    <property type="entry name" value="ARM repeat"/>
    <property type="match status" value="2"/>
</dbReference>
<evidence type="ECO:0000313" key="2">
    <source>
        <dbReference type="Proteomes" id="UP000198297"/>
    </source>
</evidence>
<evidence type="ECO:0008006" key="3">
    <source>
        <dbReference type="Google" id="ProtNLM"/>
    </source>
</evidence>
<dbReference type="AlphaFoldDB" id="A0A238YQT2"/>
<dbReference type="EMBL" id="FZNK01000016">
    <property type="protein sequence ID" value="SNR72799.1"/>
    <property type="molecule type" value="Genomic_DNA"/>
</dbReference>
<dbReference type="PANTHER" id="PTHR12697">
    <property type="entry name" value="PBS LYASE HEAT-LIKE PROTEIN"/>
    <property type="match status" value="1"/>
</dbReference>
<dbReference type="InterPro" id="IPR011989">
    <property type="entry name" value="ARM-like"/>
</dbReference>
<sequence length="1092" mass="120315">MVNDQYTVETVVETLCEEFNPPRSIRRLERWRQITDAATTYVDENPEPFVDVADQIVAAAYREATQEYARVEETTGKRNLSNEIQDNLSNILLLIAQEDPASIADHQHRLVSMSLEADNQNQTWNFFHLFSALADYDRNIGVDIFDRLTTVLDDPDSGDQRSVAGYYVRCFATDHEAIAERGISEIQSALQSEDTAVRVEAAKFLENMATTGFLDDEDPSEAVFELTDDLRALFDDESEAVQAAALGAARKVSEYVPARFSGDVDWLTSFIGHEEASFSASHTLEQVIEADPSVIDNLPSRFTATLEEDDPKAKEHTLRVLSTVAEVEGERSELPPVLAESRSNIIAALEDDVGDVRDEASSVLSKTADSHPEALVNEADQIVVGLTADQSQLYTQRTLQSLLKYESSVYDRVLPACQELLQEDTTTRSTQEAVVEVIEDAAEHNPRRVRDLVPDLGQLLESDDDDIVFYACSALLDISWEYPEDVVDYAPALLDIVGDQNSRARSTAAMTLEKVAEVEPDVVAGGVDTLIDMYFEISSGKEATKANNVCTTILEQRPGVAEELVPEIRTALKSDDTQKRRRALFFTSSATLYQPEPFFELQPLVADSLTAEEDQVSEIAADCLGEFADQDPDRVIDVVPDLGEALQHDNSDVRSEAADALWHVASTNSDTVAPIIDDITRAFRTSTDHTKDSMCRVLSQLTEDLDDVSEDLLTELVEFGLSYTSSIGTSNAMDAIGGVSKSVAELNEETRVELRHALQAESSDRRENAAAVLRVLSGQSPGSSILGDDVIHTSPPAGTDELLDPLTEVFDDPNEDVRKHAAYAVCGLARATPDAVGPILDDVESLVEYEMEANGQAMFGAAEALYYLADEFPDRFVAEESDLLDYLVSLAVGLDKQVYADSPAADKLDMSHLSLYTTHGAKALGRVADVHPEAVHEAFEDDDERLIEIYNEFSETQENFLGLLKELSFALPELFGEENEELRELFEGVDSTDRGDVAEIYSILAVSNVDAFVDNVPELMDALSEGLAPLTMKKLLRSVATIVDNQQVDLTSYRGMMRDLFNDDSLDMVGEVILIDLLARTRSTVDLDLSVS</sequence>
<name>A0A238YQT2_HALEZ</name>
<dbReference type="PANTHER" id="PTHR12697:SF5">
    <property type="entry name" value="DEOXYHYPUSINE HYDROXYLASE"/>
    <property type="match status" value="1"/>
</dbReference>
<dbReference type="InterPro" id="IPR016024">
    <property type="entry name" value="ARM-type_fold"/>
</dbReference>
<organism evidence="1 2">
    <name type="scientific">Halorubrum ezzemoulense</name>
    <name type="common">Halorubrum chaoviator</name>
    <dbReference type="NCBI Taxonomy" id="337243"/>
    <lineage>
        <taxon>Archaea</taxon>
        <taxon>Methanobacteriati</taxon>
        <taxon>Methanobacteriota</taxon>
        <taxon>Stenosarchaea group</taxon>
        <taxon>Halobacteria</taxon>
        <taxon>Halobacteriales</taxon>
        <taxon>Haloferacaceae</taxon>
        <taxon>Halorubrum</taxon>
    </lineage>
</organism>
<dbReference type="RefSeq" id="WP_089309213.1">
    <property type="nucleotide sequence ID" value="NZ_FZNK01000016.1"/>
</dbReference>
<evidence type="ECO:0000313" key="1">
    <source>
        <dbReference type="EMBL" id="SNR72799.1"/>
    </source>
</evidence>
<proteinExistence type="predicted"/>
<protein>
    <recommendedName>
        <fullName evidence="3">Clathrin/coatomer adaptor adaptin-like N-terminal domain-containing protein</fullName>
    </recommendedName>
</protein>
<gene>
    <name evidence="1" type="ORF">SAMN06266787_1165</name>
</gene>
<dbReference type="Gene3D" id="1.25.10.10">
    <property type="entry name" value="Leucine-rich Repeat Variant"/>
    <property type="match status" value="4"/>
</dbReference>
<reference evidence="1 2" key="1">
    <citation type="submission" date="2017-06" db="EMBL/GenBank/DDBJ databases">
        <authorList>
            <person name="Kim H.J."/>
            <person name="Triplett B.A."/>
        </authorList>
    </citation>
    <scope>NUCLEOTIDE SEQUENCE [LARGE SCALE GENOMIC DNA]</scope>
    <source>
        <strain evidence="1 2">DSM 19316</strain>
    </source>
</reference>
<dbReference type="Proteomes" id="UP000198297">
    <property type="component" value="Unassembled WGS sequence"/>
</dbReference>